<accession>A0ABP8P5Z8</accession>
<keyword evidence="3" id="KW-0813">Transport</keyword>
<feature type="transmembrane region" description="Helical" evidence="9">
    <location>
        <begin position="351"/>
        <end position="371"/>
    </location>
</feature>
<evidence type="ECO:0000256" key="5">
    <source>
        <dbReference type="ARBA" id="ARBA00022692"/>
    </source>
</evidence>
<dbReference type="RefSeq" id="WP_345345817.1">
    <property type="nucleotide sequence ID" value="NZ_BAABFB010000044.1"/>
</dbReference>
<feature type="transmembrane region" description="Helical" evidence="9">
    <location>
        <begin position="147"/>
        <end position="166"/>
    </location>
</feature>
<comment type="similarity">
    <text evidence="2">Belongs to the monovalent cation:proton antiporter 2 (CPA2) transporter (TC 2.A.37) family.</text>
</comment>
<keyword evidence="6 9" id="KW-1133">Transmembrane helix</keyword>
<dbReference type="Pfam" id="PF00999">
    <property type="entry name" value="Na_H_Exchanger"/>
    <property type="match status" value="1"/>
</dbReference>
<protein>
    <submittedName>
        <fullName evidence="11">Cation:proton antiporter</fullName>
    </submittedName>
</protein>
<gene>
    <name evidence="11" type="ORF">GCM10023094_27920</name>
</gene>
<evidence type="ECO:0000256" key="6">
    <source>
        <dbReference type="ARBA" id="ARBA00022989"/>
    </source>
</evidence>
<feature type="transmembrane region" description="Helical" evidence="9">
    <location>
        <begin position="172"/>
        <end position="192"/>
    </location>
</feature>
<comment type="subcellular location">
    <subcellularLocation>
        <location evidence="1">Membrane</location>
        <topology evidence="1">Multi-pass membrane protein</topology>
    </subcellularLocation>
</comment>
<dbReference type="Proteomes" id="UP001501183">
    <property type="component" value="Unassembled WGS sequence"/>
</dbReference>
<evidence type="ECO:0000256" key="3">
    <source>
        <dbReference type="ARBA" id="ARBA00022448"/>
    </source>
</evidence>
<evidence type="ECO:0000256" key="4">
    <source>
        <dbReference type="ARBA" id="ARBA00022449"/>
    </source>
</evidence>
<sequence>MGFGTLALVAVLGLSGPLLAVRRRWNIPVVLGELAAGAVVGVSGFRLLDPGDPVFVFLADIGFALVMFVAGTHVPMRDASIRPALRRGLVRAGAVGIAAVPVGIALAGMFDTGKAGLYAVLVASSSAALVLPIIDSLRLGGAPVVETVAQVAVADTVCIVALPLAIDPGHAVRAAVGAVAVAAGAALVYVAFRWFVRTGLQERSHRVSEQRGFALELRVNLALLFALAALATWTHVSVMLAGFALGLALSAVGEPRRLARQLFGVTEGFLGPLFFVWLGASLDLRALVDHPSYIGLGLCLGVAAIAVHAVARLLGQPLPLAALAAAQLGIPVAAATIGTQLGLFAPGEAPALLLGALVTIAVAAVAGALAVRRGLVRA</sequence>
<dbReference type="EMBL" id="BAABFB010000044">
    <property type="protein sequence ID" value="GAA4480812.1"/>
    <property type="molecule type" value="Genomic_DNA"/>
</dbReference>
<dbReference type="PANTHER" id="PTHR43562">
    <property type="entry name" value="NAPA-TYPE SODIUM/HYDROGEN ANTIPORTER"/>
    <property type="match status" value="1"/>
</dbReference>
<evidence type="ECO:0000313" key="12">
    <source>
        <dbReference type="Proteomes" id="UP001501183"/>
    </source>
</evidence>
<keyword evidence="5 9" id="KW-0812">Transmembrane</keyword>
<evidence type="ECO:0000256" key="7">
    <source>
        <dbReference type="ARBA" id="ARBA00023065"/>
    </source>
</evidence>
<comment type="caution">
    <text evidence="11">The sequence shown here is derived from an EMBL/GenBank/DDBJ whole genome shotgun (WGS) entry which is preliminary data.</text>
</comment>
<evidence type="ECO:0000259" key="10">
    <source>
        <dbReference type="Pfam" id="PF00999"/>
    </source>
</evidence>
<organism evidence="11 12">
    <name type="scientific">Rhodococcus olei</name>
    <dbReference type="NCBI Taxonomy" id="2161675"/>
    <lineage>
        <taxon>Bacteria</taxon>
        <taxon>Bacillati</taxon>
        <taxon>Actinomycetota</taxon>
        <taxon>Actinomycetes</taxon>
        <taxon>Mycobacteriales</taxon>
        <taxon>Nocardiaceae</taxon>
        <taxon>Rhodococcus</taxon>
    </lineage>
</organism>
<evidence type="ECO:0000256" key="1">
    <source>
        <dbReference type="ARBA" id="ARBA00004141"/>
    </source>
</evidence>
<evidence type="ECO:0000256" key="2">
    <source>
        <dbReference type="ARBA" id="ARBA00005551"/>
    </source>
</evidence>
<dbReference type="InterPro" id="IPR038770">
    <property type="entry name" value="Na+/solute_symporter_sf"/>
</dbReference>
<proteinExistence type="inferred from homology"/>
<evidence type="ECO:0000313" key="11">
    <source>
        <dbReference type="EMBL" id="GAA4480812.1"/>
    </source>
</evidence>
<reference evidence="12" key="1">
    <citation type="journal article" date="2019" name="Int. J. Syst. Evol. Microbiol.">
        <title>The Global Catalogue of Microorganisms (GCM) 10K type strain sequencing project: providing services to taxonomists for standard genome sequencing and annotation.</title>
        <authorList>
            <consortium name="The Broad Institute Genomics Platform"/>
            <consortium name="The Broad Institute Genome Sequencing Center for Infectious Disease"/>
            <person name="Wu L."/>
            <person name="Ma J."/>
        </authorList>
    </citation>
    <scope>NUCLEOTIDE SEQUENCE [LARGE SCALE GENOMIC DNA]</scope>
    <source>
        <strain evidence="12">JCM 32206</strain>
    </source>
</reference>
<keyword evidence="4" id="KW-0050">Antiport</keyword>
<feature type="transmembrane region" description="Helical" evidence="9">
    <location>
        <begin position="88"/>
        <end position="110"/>
    </location>
</feature>
<dbReference type="InterPro" id="IPR006153">
    <property type="entry name" value="Cation/H_exchanger_TM"/>
</dbReference>
<name>A0ABP8P5Z8_9NOCA</name>
<evidence type="ECO:0000256" key="9">
    <source>
        <dbReference type="SAM" id="Phobius"/>
    </source>
</evidence>
<evidence type="ECO:0000256" key="8">
    <source>
        <dbReference type="ARBA" id="ARBA00023136"/>
    </source>
</evidence>
<feature type="transmembrane region" description="Helical" evidence="9">
    <location>
        <begin position="54"/>
        <end position="76"/>
    </location>
</feature>
<keyword evidence="7" id="KW-0406">Ion transport</keyword>
<dbReference type="Gene3D" id="1.20.1530.20">
    <property type="match status" value="1"/>
</dbReference>
<keyword evidence="12" id="KW-1185">Reference proteome</keyword>
<keyword evidence="8 9" id="KW-0472">Membrane</keyword>
<dbReference type="PANTHER" id="PTHR43562:SF1">
    <property type="entry name" value="NA(+)_H(+) ANTIPORTER YJBQ-RELATED"/>
    <property type="match status" value="1"/>
</dbReference>
<feature type="transmembrane region" description="Helical" evidence="9">
    <location>
        <begin position="116"/>
        <end position="135"/>
    </location>
</feature>
<feature type="transmembrane region" description="Helical" evidence="9">
    <location>
        <begin position="262"/>
        <end position="280"/>
    </location>
</feature>
<feature type="domain" description="Cation/H+ exchanger transmembrane" evidence="10">
    <location>
        <begin position="16"/>
        <end position="364"/>
    </location>
</feature>
<feature type="transmembrane region" description="Helical" evidence="9">
    <location>
        <begin position="292"/>
        <end position="311"/>
    </location>
</feature>